<dbReference type="InterPro" id="IPR006009">
    <property type="entry name" value="GlcNAc_MurG"/>
</dbReference>
<keyword evidence="5 10" id="KW-0133">Cell shape</keyword>
<evidence type="ECO:0000256" key="2">
    <source>
        <dbReference type="ARBA" id="ARBA00022618"/>
    </source>
</evidence>
<evidence type="ECO:0000256" key="5">
    <source>
        <dbReference type="ARBA" id="ARBA00022960"/>
    </source>
</evidence>
<evidence type="ECO:0000256" key="1">
    <source>
        <dbReference type="ARBA" id="ARBA00022475"/>
    </source>
</evidence>
<dbReference type="Proteomes" id="UP000419017">
    <property type="component" value="Unassembled WGS sequence"/>
</dbReference>
<evidence type="ECO:0000256" key="7">
    <source>
        <dbReference type="ARBA" id="ARBA00023136"/>
    </source>
</evidence>
<dbReference type="GO" id="GO:0051301">
    <property type="term" value="P:cell division"/>
    <property type="evidence" value="ECO:0007669"/>
    <property type="project" value="UniProtKB-KW"/>
</dbReference>
<comment type="pathway">
    <text evidence="10">Cell wall biogenesis; peptidoglycan biosynthesis.</text>
</comment>
<dbReference type="GO" id="GO:0005886">
    <property type="term" value="C:plasma membrane"/>
    <property type="evidence" value="ECO:0007669"/>
    <property type="project" value="UniProtKB-SubCell"/>
</dbReference>
<dbReference type="EC" id="2.4.1.227" evidence="10"/>
<comment type="subcellular location">
    <subcellularLocation>
        <location evidence="10">Cell membrane</location>
        <topology evidence="10">Peripheral membrane protein</topology>
        <orientation evidence="10">Cytoplasmic side</orientation>
    </subcellularLocation>
</comment>
<keyword evidence="4 10" id="KW-0808">Transferase</keyword>
<evidence type="ECO:0000313" key="13">
    <source>
        <dbReference type="EMBL" id="VWL85937.1"/>
    </source>
</evidence>
<evidence type="ECO:0000313" key="14">
    <source>
        <dbReference type="Proteomes" id="UP000419017"/>
    </source>
</evidence>
<protein>
    <recommendedName>
        <fullName evidence="10">UDP-N-acetylglucosamine--N-acetylmuramyl-(pentapeptide) pyrophosphoryl-undecaprenol N-acetylglucosamine transferase</fullName>
        <ecNumber evidence="10">2.4.1.227</ecNumber>
    </recommendedName>
    <alternativeName>
        <fullName evidence="10">Undecaprenyl-PP-MurNAc-pentapeptide-UDPGlcNAc GlcNAc transferase</fullName>
    </alternativeName>
</protein>
<dbReference type="PANTHER" id="PTHR21015">
    <property type="entry name" value="UDP-N-ACETYLGLUCOSAMINE--N-ACETYLMURAMYL-(PENTAPEPTIDE) PYROPHOSPHORYL-UNDECAPRENOL N-ACETYLGLUCOSAMINE TRANSFERASE 1"/>
    <property type="match status" value="1"/>
</dbReference>
<name>A0A6I8M8V9_9FUSO</name>
<dbReference type="HAMAP" id="MF_00033">
    <property type="entry name" value="MurG"/>
    <property type="match status" value="1"/>
</dbReference>
<dbReference type="RefSeq" id="WP_156683891.1">
    <property type="nucleotide sequence ID" value="NZ_CABWIB010000001.1"/>
</dbReference>
<keyword evidence="2 10" id="KW-0132">Cell division</keyword>
<dbReference type="Pfam" id="PF04101">
    <property type="entry name" value="Glyco_tran_28_C"/>
    <property type="match status" value="1"/>
</dbReference>
<dbReference type="InterPro" id="IPR004276">
    <property type="entry name" value="GlycoTrans_28_N"/>
</dbReference>
<evidence type="ECO:0000256" key="8">
    <source>
        <dbReference type="ARBA" id="ARBA00023306"/>
    </source>
</evidence>
<dbReference type="GO" id="GO:0005975">
    <property type="term" value="P:carbohydrate metabolic process"/>
    <property type="evidence" value="ECO:0007669"/>
    <property type="project" value="InterPro"/>
</dbReference>
<dbReference type="NCBIfam" id="TIGR01133">
    <property type="entry name" value="murG"/>
    <property type="match status" value="1"/>
</dbReference>
<keyword evidence="1 10" id="KW-1003">Cell membrane</keyword>
<dbReference type="GO" id="GO:0008360">
    <property type="term" value="P:regulation of cell shape"/>
    <property type="evidence" value="ECO:0007669"/>
    <property type="project" value="UniProtKB-KW"/>
</dbReference>
<keyword evidence="8 10" id="KW-0131">Cell cycle</keyword>
<proteinExistence type="inferred from homology"/>
<feature type="binding site" evidence="10">
    <location>
        <position position="117"/>
    </location>
    <ligand>
        <name>UDP-N-acetyl-alpha-D-glucosamine</name>
        <dbReference type="ChEBI" id="CHEBI:57705"/>
    </ligand>
</feature>
<keyword evidence="6 10" id="KW-0573">Peptidoglycan synthesis</keyword>
<evidence type="ECO:0000259" key="12">
    <source>
        <dbReference type="Pfam" id="PF04101"/>
    </source>
</evidence>
<dbReference type="AlphaFoldDB" id="A0A6I8M8V9"/>
<evidence type="ECO:0000256" key="4">
    <source>
        <dbReference type="ARBA" id="ARBA00022679"/>
    </source>
</evidence>
<dbReference type="GO" id="GO:0050511">
    <property type="term" value="F:undecaprenyldiphospho-muramoylpentapeptide beta-N-acetylglucosaminyltransferase activity"/>
    <property type="evidence" value="ECO:0007669"/>
    <property type="project" value="UniProtKB-UniRule"/>
</dbReference>
<gene>
    <name evidence="10" type="primary">murG</name>
    <name evidence="13" type="ORF">OMES3154_01224</name>
</gene>
<accession>A0A6I8M8V9</accession>
<dbReference type="InterPro" id="IPR007235">
    <property type="entry name" value="Glyco_trans_28_C"/>
</dbReference>
<keyword evidence="9 10" id="KW-0961">Cell wall biogenesis/degradation</keyword>
<evidence type="ECO:0000256" key="10">
    <source>
        <dbReference type="HAMAP-Rule" id="MF_00033"/>
    </source>
</evidence>
<feature type="binding site" evidence="10">
    <location>
        <begin position="11"/>
        <end position="13"/>
    </location>
    <ligand>
        <name>UDP-N-acetyl-alpha-D-glucosamine</name>
        <dbReference type="ChEBI" id="CHEBI:57705"/>
    </ligand>
</feature>
<evidence type="ECO:0000256" key="6">
    <source>
        <dbReference type="ARBA" id="ARBA00022984"/>
    </source>
</evidence>
<comment type="similarity">
    <text evidence="10">Belongs to the glycosyltransferase 28 family. MurG subfamily.</text>
</comment>
<comment type="catalytic activity">
    <reaction evidence="10">
        <text>di-trans,octa-cis-undecaprenyl diphospho-N-acetyl-alpha-D-muramoyl-L-alanyl-D-glutamyl-meso-2,6-diaminopimeloyl-D-alanyl-D-alanine + UDP-N-acetyl-alpha-D-glucosamine = di-trans,octa-cis-undecaprenyl diphospho-[N-acetyl-alpha-D-glucosaminyl-(1-&gt;4)]-N-acetyl-alpha-D-muramoyl-L-alanyl-D-glutamyl-meso-2,6-diaminopimeloyl-D-alanyl-D-alanine + UDP + H(+)</text>
        <dbReference type="Rhea" id="RHEA:31227"/>
        <dbReference type="ChEBI" id="CHEBI:15378"/>
        <dbReference type="ChEBI" id="CHEBI:57705"/>
        <dbReference type="ChEBI" id="CHEBI:58223"/>
        <dbReference type="ChEBI" id="CHEBI:61387"/>
        <dbReference type="ChEBI" id="CHEBI:61388"/>
        <dbReference type="EC" id="2.4.1.227"/>
    </reaction>
</comment>
<dbReference type="CDD" id="cd03785">
    <property type="entry name" value="GT28_MurG"/>
    <property type="match status" value="1"/>
</dbReference>
<keyword evidence="7 10" id="KW-0472">Membrane</keyword>
<feature type="domain" description="Glycosyltransferase family 28 N-terminal" evidence="11">
    <location>
        <begin position="4"/>
        <end position="135"/>
    </location>
</feature>
<dbReference type="GO" id="GO:0009252">
    <property type="term" value="P:peptidoglycan biosynthetic process"/>
    <property type="evidence" value="ECO:0007669"/>
    <property type="project" value="UniProtKB-UniRule"/>
</dbReference>
<dbReference type="UniPathway" id="UPA00219"/>
<dbReference type="Pfam" id="PF03033">
    <property type="entry name" value="Glyco_transf_28"/>
    <property type="match status" value="1"/>
</dbReference>
<sequence>MKNIAITTGGTGGHIYPALALLEELRKKGYNVIFIGTEHRMEKDLVPSKNYKFYGLDILPLNKVKNIFKMLKAVYKSRKILKENNIDTVIGFGNYISIPTVLAARLLKLNIYIQEQNILMGSANKFLKRFAKKVFLAFDESLKYIKDKNKDKYIVTGNPLREEFYNISKEKAREKLGIDVNKKVVLVVGGSLGAKNINDAMIYLSEEIDKKNDVLIYWATGKKLYTDVLTRVRYQDNLVLKDYFDNVYEIMAAADILVSRAGASTISEIIELRKPSILIPYDFVGQSENALMLEYINASKVYTNEKAKNAINEAINLTYKESVLKFMIENLDKIYTGNAVLNIIKEMKEEENEK</sequence>
<dbReference type="Gene3D" id="3.40.50.2000">
    <property type="entry name" value="Glycogen Phosphorylase B"/>
    <property type="match status" value="2"/>
</dbReference>
<reference evidence="13 14" key="1">
    <citation type="submission" date="2019-10" db="EMBL/GenBank/DDBJ databases">
        <authorList>
            <person name="Blom J."/>
        </authorList>
    </citation>
    <scope>NUCLEOTIDE SEQUENCE [LARGE SCALE GENOMIC DNA]</scope>
    <source>
        <strain evidence="13 14">ES3154-GLU</strain>
    </source>
</reference>
<evidence type="ECO:0000259" key="11">
    <source>
        <dbReference type="Pfam" id="PF03033"/>
    </source>
</evidence>
<feature type="binding site" evidence="10">
    <location>
        <position position="286"/>
    </location>
    <ligand>
        <name>UDP-N-acetyl-alpha-D-glucosamine</name>
        <dbReference type="ChEBI" id="CHEBI:57705"/>
    </ligand>
</feature>
<evidence type="ECO:0000256" key="3">
    <source>
        <dbReference type="ARBA" id="ARBA00022676"/>
    </source>
</evidence>
<keyword evidence="14" id="KW-1185">Reference proteome</keyword>
<keyword evidence="3 10" id="KW-0328">Glycosyltransferase</keyword>
<evidence type="ECO:0000256" key="9">
    <source>
        <dbReference type="ARBA" id="ARBA00023316"/>
    </source>
</evidence>
<organism evidence="13 14">
    <name type="scientific">Oceanivirga miroungae</name>
    <dbReference type="NCBI Taxonomy" id="1130046"/>
    <lineage>
        <taxon>Bacteria</taxon>
        <taxon>Fusobacteriati</taxon>
        <taxon>Fusobacteriota</taxon>
        <taxon>Fusobacteriia</taxon>
        <taxon>Fusobacteriales</taxon>
        <taxon>Leptotrichiaceae</taxon>
        <taxon>Oceanivirga</taxon>
    </lineage>
</organism>
<feature type="binding site" evidence="10">
    <location>
        <position position="161"/>
    </location>
    <ligand>
        <name>UDP-N-acetyl-alpha-D-glucosamine</name>
        <dbReference type="ChEBI" id="CHEBI:57705"/>
    </ligand>
</feature>
<comment type="function">
    <text evidence="10">Cell wall formation. Catalyzes the transfer of a GlcNAc subunit on undecaprenyl-pyrophosphoryl-MurNAc-pentapeptide (lipid intermediate I) to form undecaprenyl-pyrophosphoryl-MurNAc-(pentapeptide)GlcNAc (lipid intermediate II).</text>
</comment>
<dbReference type="SUPFAM" id="SSF53756">
    <property type="entry name" value="UDP-Glycosyltransferase/glycogen phosphorylase"/>
    <property type="match status" value="1"/>
</dbReference>
<feature type="binding site" evidence="10">
    <location>
        <position position="191"/>
    </location>
    <ligand>
        <name>UDP-N-acetyl-alpha-D-glucosamine</name>
        <dbReference type="ChEBI" id="CHEBI:57705"/>
    </ligand>
</feature>
<dbReference type="GO" id="GO:0071555">
    <property type="term" value="P:cell wall organization"/>
    <property type="evidence" value="ECO:0007669"/>
    <property type="project" value="UniProtKB-KW"/>
</dbReference>
<comment type="caution">
    <text evidence="10">Lacks conserved residue(s) required for the propagation of feature annotation.</text>
</comment>
<dbReference type="EMBL" id="CABWIB010000001">
    <property type="protein sequence ID" value="VWL85937.1"/>
    <property type="molecule type" value="Genomic_DNA"/>
</dbReference>
<dbReference type="PANTHER" id="PTHR21015:SF22">
    <property type="entry name" value="GLYCOSYLTRANSFERASE"/>
    <property type="match status" value="1"/>
</dbReference>
<feature type="domain" description="Glycosyl transferase family 28 C-terminal" evidence="12">
    <location>
        <begin position="184"/>
        <end position="321"/>
    </location>
</feature>